<dbReference type="SUPFAM" id="SSF75217">
    <property type="entry name" value="alpha/beta knot"/>
    <property type="match status" value="1"/>
</dbReference>
<evidence type="ECO:0000256" key="12">
    <source>
        <dbReference type="PIRNR" id="PIRNR015601"/>
    </source>
</evidence>
<comment type="caution">
    <text evidence="15">The sequence shown here is derived from an EMBL/GenBank/DDBJ whole genome shotgun (WGS) entry which is preliminary data.</text>
</comment>
<dbReference type="EC" id="2.1.1.193" evidence="3 12"/>
<evidence type="ECO:0000313" key="16">
    <source>
        <dbReference type="Proteomes" id="UP000538929"/>
    </source>
</evidence>
<dbReference type="Proteomes" id="UP000538929">
    <property type="component" value="Unassembled WGS sequence"/>
</dbReference>
<keyword evidence="8 12" id="KW-0808">Transferase</keyword>
<evidence type="ECO:0000256" key="2">
    <source>
        <dbReference type="ARBA" id="ARBA00005528"/>
    </source>
</evidence>
<evidence type="ECO:0000256" key="9">
    <source>
        <dbReference type="ARBA" id="ARBA00022691"/>
    </source>
</evidence>
<dbReference type="Pfam" id="PF04452">
    <property type="entry name" value="Methyltrans_RNA"/>
    <property type="match status" value="1"/>
</dbReference>
<gene>
    <name evidence="15" type="ORF">FNQ90_16270</name>
</gene>
<keyword evidence="16" id="KW-1185">Reference proteome</keyword>
<dbReference type="FunFam" id="3.40.1280.10:FF:000023">
    <property type="entry name" value="Ribosomal RNA small subunit methyltransferase E"/>
    <property type="match status" value="1"/>
</dbReference>
<comment type="catalytic activity">
    <reaction evidence="11 12">
        <text>uridine(1498) in 16S rRNA + S-adenosyl-L-methionine = N(3)-methyluridine(1498) in 16S rRNA + S-adenosyl-L-homocysteine + H(+)</text>
        <dbReference type="Rhea" id="RHEA:42920"/>
        <dbReference type="Rhea" id="RHEA-COMP:10283"/>
        <dbReference type="Rhea" id="RHEA-COMP:10284"/>
        <dbReference type="ChEBI" id="CHEBI:15378"/>
        <dbReference type="ChEBI" id="CHEBI:57856"/>
        <dbReference type="ChEBI" id="CHEBI:59789"/>
        <dbReference type="ChEBI" id="CHEBI:65315"/>
        <dbReference type="ChEBI" id="CHEBI:74502"/>
        <dbReference type="EC" id="2.1.1.193"/>
    </reaction>
</comment>
<evidence type="ECO:0000256" key="10">
    <source>
        <dbReference type="ARBA" id="ARBA00025699"/>
    </source>
</evidence>
<dbReference type="Gene3D" id="2.40.240.20">
    <property type="entry name" value="Hypothetical PUA domain-like, domain 1"/>
    <property type="match status" value="1"/>
</dbReference>
<evidence type="ECO:0000256" key="1">
    <source>
        <dbReference type="ARBA" id="ARBA00004496"/>
    </source>
</evidence>
<evidence type="ECO:0000259" key="14">
    <source>
        <dbReference type="Pfam" id="PF20260"/>
    </source>
</evidence>
<evidence type="ECO:0000256" key="6">
    <source>
        <dbReference type="ARBA" id="ARBA00022552"/>
    </source>
</evidence>
<feature type="domain" description="Ribosomal RNA small subunit methyltransferase E methyltransferase" evidence="13">
    <location>
        <begin position="79"/>
        <end position="244"/>
    </location>
</feature>
<dbReference type="PIRSF" id="PIRSF015601">
    <property type="entry name" value="MTase_slr0722"/>
    <property type="match status" value="1"/>
</dbReference>
<evidence type="ECO:0000256" key="7">
    <source>
        <dbReference type="ARBA" id="ARBA00022603"/>
    </source>
</evidence>
<keyword evidence="5 12" id="KW-0963">Cytoplasm</keyword>
<dbReference type="SUPFAM" id="SSF88697">
    <property type="entry name" value="PUA domain-like"/>
    <property type="match status" value="1"/>
</dbReference>
<evidence type="ECO:0000313" key="15">
    <source>
        <dbReference type="EMBL" id="MBB0245616.1"/>
    </source>
</evidence>
<comment type="function">
    <text evidence="10 12">Specifically methylates the N3 position of the uracil ring of uridine 1498 (m3U1498) in 16S rRNA. Acts on the fully assembled 30S ribosomal subunit.</text>
</comment>
<proteinExistence type="inferred from homology"/>
<dbReference type="CDD" id="cd18084">
    <property type="entry name" value="RsmE-like"/>
    <property type="match status" value="1"/>
</dbReference>
<dbReference type="PANTHER" id="PTHR30027:SF3">
    <property type="entry name" value="16S RRNA (URACIL(1498)-N(3))-METHYLTRANSFERASE"/>
    <property type="match status" value="1"/>
</dbReference>
<organism evidence="15 16">
    <name type="scientific">Streptomyces alkaliphilus</name>
    <dbReference type="NCBI Taxonomy" id="1472722"/>
    <lineage>
        <taxon>Bacteria</taxon>
        <taxon>Bacillati</taxon>
        <taxon>Actinomycetota</taxon>
        <taxon>Actinomycetes</taxon>
        <taxon>Kitasatosporales</taxon>
        <taxon>Streptomycetaceae</taxon>
        <taxon>Streptomyces</taxon>
    </lineage>
</organism>
<keyword evidence="9 12" id="KW-0949">S-adenosyl-L-methionine</keyword>
<protein>
    <recommendedName>
        <fullName evidence="4 12">Ribosomal RNA small subunit methyltransferase E</fullName>
        <ecNumber evidence="3 12">2.1.1.193</ecNumber>
    </recommendedName>
</protein>
<dbReference type="InterPro" id="IPR029026">
    <property type="entry name" value="tRNA_m1G_MTases_N"/>
</dbReference>
<comment type="similarity">
    <text evidence="2 12">Belongs to the RNA methyltransferase RsmE family.</text>
</comment>
<reference evidence="16" key="1">
    <citation type="submission" date="2019-10" db="EMBL/GenBank/DDBJ databases">
        <title>Streptomyces sp. nov., a novel actinobacterium isolated from alkaline environment.</title>
        <authorList>
            <person name="Golinska P."/>
        </authorList>
    </citation>
    <scope>NUCLEOTIDE SEQUENCE [LARGE SCALE GENOMIC DNA]</scope>
    <source>
        <strain evidence="16">DSM 42118</strain>
    </source>
</reference>
<feature type="domain" description="Ribosomal RNA small subunit methyltransferase E PUA-like" evidence="14">
    <location>
        <begin position="22"/>
        <end position="64"/>
    </location>
</feature>
<dbReference type="NCBIfam" id="TIGR00046">
    <property type="entry name" value="RsmE family RNA methyltransferase"/>
    <property type="match status" value="1"/>
</dbReference>
<dbReference type="InterPro" id="IPR029028">
    <property type="entry name" value="Alpha/beta_knot_MTases"/>
</dbReference>
<dbReference type="InterPro" id="IPR015947">
    <property type="entry name" value="PUA-like_sf"/>
</dbReference>
<evidence type="ECO:0000256" key="3">
    <source>
        <dbReference type="ARBA" id="ARBA00012328"/>
    </source>
</evidence>
<dbReference type="RefSeq" id="WP_182607080.1">
    <property type="nucleotide sequence ID" value="NZ_VKHT01000547.1"/>
</dbReference>
<keyword evidence="7 12" id="KW-0489">Methyltransferase</keyword>
<dbReference type="GO" id="GO:0005737">
    <property type="term" value="C:cytoplasm"/>
    <property type="evidence" value="ECO:0007669"/>
    <property type="project" value="UniProtKB-SubCell"/>
</dbReference>
<accession>A0A7W3TEZ5</accession>
<dbReference type="EMBL" id="VKHT01000547">
    <property type="protein sequence ID" value="MBB0245616.1"/>
    <property type="molecule type" value="Genomic_DNA"/>
</dbReference>
<evidence type="ECO:0000256" key="11">
    <source>
        <dbReference type="ARBA" id="ARBA00047944"/>
    </source>
</evidence>
<dbReference type="InterPro" id="IPR046887">
    <property type="entry name" value="RsmE_PUA-like"/>
</dbReference>
<dbReference type="InterPro" id="IPR046886">
    <property type="entry name" value="RsmE_MTase_dom"/>
</dbReference>
<dbReference type="InterPro" id="IPR006700">
    <property type="entry name" value="RsmE"/>
</dbReference>
<keyword evidence="6 12" id="KW-0698">rRNA processing</keyword>
<dbReference type="NCBIfam" id="NF008693">
    <property type="entry name" value="PRK11713.2-3"/>
    <property type="match status" value="1"/>
</dbReference>
<dbReference type="AlphaFoldDB" id="A0A7W3TEZ5"/>
<dbReference type="GO" id="GO:0070042">
    <property type="term" value="F:rRNA (uridine-N3-)-methyltransferase activity"/>
    <property type="evidence" value="ECO:0007669"/>
    <property type="project" value="TreeGrafter"/>
</dbReference>
<comment type="subcellular location">
    <subcellularLocation>
        <location evidence="1 12">Cytoplasm</location>
    </subcellularLocation>
</comment>
<evidence type="ECO:0000259" key="13">
    <source>
        <dbReference type="Pfam" id="PF04452"/>
    </source>
</evidence>
<evidence type="ECO:0000256" key="4">
    <source>
        <dbReference type="ARBA" id="ARBA00013673"/>
    </source>
</evidence>
<evidence type="ECO:0000256" key="5">
    <source>
        <dbReference type="ARBA" id="ARBA00022490"/>
    </source>
</evidence>
<sequence length="252" mass="26188">MTAPLFVHGDVAGTRAGDELWLEGPEGRHAVSVKRLRIGEEVVLADGLGHGAVGEVTGVEGRDRLRMVVTAVRREPAPEPALTVVQALPKGDRGEVAVETLTETGVDTIVPWQAARCVTRWRAERGEKALAKWRNTAREAGKQSRRLRFPGVTGAHATRDVAALIASTAGAGGTALVLHETATVPLTWAVESGGGGPVVLVVGPEGGIAPEELAVLEEAGARAVRLGPAVLRTSTAGTVAAAVVLSRTPRWA</sequence>
<dbReference type="PANTHER" id="PTHR30027">
    <property type="entry name" value="RIBOSOMAL RNA SMALL SUBUNIT METHYLTRANSFERASE E"/>
    <property type="match status" value="1"/>
</dbReference>
<name>A0A7W3TEZ5_9ACTN</name>
<dbReference type="Pfam" id="PF20260">
    <property type="entry name" value="PUA_4"/>
    <property type="match status" value="1"/>
</dbReference>
<dbReference type="GO" id="GO:0070475">
    <property type="term" value="P:rRNA base methylation"/>
    <property type="evidence" value="ECO:0007669"/>
    <property type="project" value="TreeGrafter"/>
</dbReference>
<evidence type="ECO:0000256" key="8">
    <source>
        <dbReference type="ARBA" id="ARBA00022679"/>
    </source>
</evidence>
<dbReference type="Gene3D" id="3.40.1280.10">
    <property type="match status" value="1"/>
</dbReference>